<accession>A0A7W4UJJ2</accession>
<proteinExistence type="predicted"/>
<gene>
    <name evidence="7" type="ORF">FHR80_004294</name>
</gene>
<dbReference type="GO" id="GO:0000976">
    <property type="term" value="F:transcription cis-regulatory region binding"/>
    <property type="evidence" value="ECO:0007669"/>
    <property type="project" value="TreeGrafter"/>
</dbReference>
<dbReference type="SUPFAM" id="SSF48498">
    <property type="entry name" value="Tetracyclin repressor-like, C-terminal domain"/>
    <property type="match status" value="1"/>
</dbReference>
<organism evidence="7 8">
    <name type="scientific">Cellulomonas cellasea</name>
    <dbReference type="NCBI Taxonomy" id="43670"/>
    <lineage>
        <taxon>Bacteria</taxon>
        <taxon>Bacillati</taxon>
        <taxon>Actinomycetota</taxon>
        <taxon>Actinomycetes</taxon>
        <taxon>Micrococcales</taxon>
        <taxon>Cellulomonadaceae</taxon>
        <taxon>Cellulomonas</taxon>
    </lineage>
</organism>
<evidence type="ECO:0000256" key="5">
    <source>
        <dbReference type="SAM" id="MobiDB-lite"/>
    </source>
</evidence>
<evidence type="ECO:0000259" key="6">
    <source>
        <dbReference type="PROSITE" id="PS50977"/>
    </source>
</evidence>
<evidence type="ECO:0000313" key="7">
    <source>
        <dbReference type="EMBL" id="MBB2925351.1"/>
    </source>
</evidence>
<dbReference type="Gene3D" id="1.10.357.10">
    <property type="entry name" value="Tetracycline Repressor, domain 2"/>
    <property type="match status" value="1"/>
</dbReference>
<dbReference type="Pfam" id="PF17940">
    <property type="entry name" value="TetR_C_31"/>
    <property type="match status" value="1"/>
</dbReference>
<name>A0A7W4UJJ2_9CELL</name>
<dbReference type="InterPro" id="IPR009057">
    <property type="entry name" value="Homeodomain-like_sf"/>
</dbReference>
<keyword evidence="1" id="KW-0805">Transcription regulation</keyword>
<reference evidence="7 8" key="2">
    <citation type="submission" date="2020-08" db="EMBL/GenBank/DDBJ databases">
        <authorList>
            <person name="Partida-Martinez L."/>
            <person name="Huntemann M."/>
            <person name="Clum A."/>
            <person name="Wang J."/>
            <person name="Palaniappan K."/>
            <person name="Ritter S."/>
            <person name="Chen I.-M."/>
            <person name="Stamatis D."/>
            <person name="Reddy T."/>
            <person name="O'Malley R."/>
            <person name="Daum C."/>
            <person name="Shapiro N."/>
            <person name="Ivanova N."/>
            <person name="Kyrpides N."/>
            <person name="Woyke T."/>
        </authorList>
    </citation>
    <scope>NUCLEOTIDE SEQUENCE [LARGE SCALE GENOMIC DNA]</scope>
    <source>
        <strain evidence="7 8">RAS26</strain>
    </source>
</reference>
<protein>
    <submittedName>
        <fullName evidence="7">AcrR family transcriptional regulator</fullName>
    </submittedName>
</protein>
<dbReference type="RefSeq" id="WP_183298075.1">
    <property type="nucleotide sequence ID" value="NZ_JACHVX010000009.1"/>
</dbReference>
<sequence>MNRMPVAARREQLIEAALSVASRDGIDAATVRAVAAEAGVSLGVVHYCFQDKDELLRAVADAITVQNRQAAEMGLPVDADLRTTFRAAVESLWDNIRANRGAQLLSYELTTTSLRHAELNQVAIAQYRGQWDSAEVFLENIEQAVGITWLVPRERLARSLVAVVDGIALAWLVDGDDVAATTTLAGFADFLASQAATFPRELIDGPAAPEGAEPSAPLTYLGASGQPGASATLPEHASSHA</sequence>
<dbReference type="InterPro" id="IPR001647">
    <property type="entry name" value="HTH_TetR"/>
</dbReference>
<dbReference type="InterPro" id="IPR050109">
    <property type="entry name" value="HTH-type_TetR-like_transc_reg"/>
</dbReference>
<dbReference type="Pfam" id="PF00440">
    <property type="entry name" value="TetR_N"/>
    <property type="match status" value="1"/>
</dbReference>
<feature type="compositionally biased region" description="Low complexity" evidence="5">
    <location>
        <begin position="205"/>
        <end position="217"/>
    </location>
</feature>
<evidence type="ECO:0000256" key="1">
    <source>
        <dbReference type="ARBA" id="ARBA00023015"/>
    </source>
</evidence>
<evidence type="ECO:0000256" key="2">
    <source>
        <dbReference type="ARBA" id="ARBA00023125"/>
    </source>
</evidence>
<dbReference type="PROSITE" id="PS50977">
    <property type="entry name" value="HTH_TETR_2"/>
    <property type="match status" value="1"/>
</dbReference>
<dbReference type="AlphaFoldDB" id="A0A7W4UJJ2"/>
<dbReference type="Proteomes" id="UP000518206">
    <property type="component" value="Unassembled WGS sequence"/>
</dbReference>
<keyword evidence="2 4" id="KW-0238">DNA-binding</keyword>
<dbReference type="InterPro" id="IPR041583">
    <property type="entry name" value="TetR_C_31"/>
</dbReference>
<evidence type="ECO:0000256" key="3">
    <source>
        <dbReference type="ARBA" id="ARBA00023163"/>
    </source>
</evidence>
<dbReference type="EMBL" id="JACHVX010000009">
    <property type="protein sequence ID" value="MBB2925351.1"/>
    <property type="molecule type" value="Genomic_DNA"/>
</dbReference>
<dbReference type="PANTHER" id="PTHR30055">
    <property type="entry name" value="HTH-TYPE TRANSCRIPTIONAL REGULATOR RUTR"/>
    <property type="match status" value="1"/>
</dbReference>
<feature type="domain" description="HTH tetR-type" evidence="6">
    <location>
        <begin position="7"/>
        <end position="67"/>
    </location>
</feature>
<feature type="DNA-binding region" description="H-T-H motif" evidence="4">
    <location>
        <begin position="30"/>
        <end position="49"/>
    </location>
</feature>
<keyword evidence="3" id="KW-0804">Transcription</keyword>
<evidence type="ECO:0000313" key="8">
    <source>
        <dbReference type="Proteomes" id="UP000518206"/>
    </source>
</evidence>
<dbReference type="SUPFAM" id="SSF46689">
    <property type="entry name" value="Homeodomain-like"/>
    <property type="match status" value="1"/>
</dbReference>
<comment type="caution">
    <text evidence="7">The sequence shown here is derived from an EMBL/GenBank/DDBJ whole genome shotgun (WGS) entry which is preliminary data.</text>
</comment>
<feature type="region of interest" description="Disordered" evidence="5">
    <location>
        <begin position="204"/>
        <end position="241"/>
    </location>
</feature>
<reference evidence="7 8" key="1">
    <citation type="submission" date="2020-08" db="EMBL/GenBank/DDBJ databases">
        <title>The Agave Microbiome: Exploring the role of microbial communities in plant adaptations to desert environments.</title>
        <authorList>
            <person name="Partida-Martinez L.P."/>
        </authorList>
    </citation>
    <scope>NUCLEOTIDE SEQUENCE [LARGE SCALE GENOMIC DNA]</scope>
    <source>
        <strain evidence="7 8">RAS26</strain>
    </source>
</reference>
<dbReference type="GO" id="GO:0003700">
    <property type="term" value="F:DNA-binding transcription factor activity"/>
    <property type="evidence" value="ECO:0007669"/>
    <property type="project" value="TreeGrafter"/>
</dbReference>
<dbReference type="PANTHER" id="PTHR30055:SF234">
    <property type="entry name" value="HTH-TYPE TRANSCRIPTIONAL REGULATOR BETI"/>
    <property type="match status" value="1"/>
</dbReference>
<dbReference type="PRINTS" id="PR00455">
    <property type="entry name" value="HTHTETR"/>
</dbReference>
<evidence type="ECO:0000256" key="4">
    <source>
        <dbReference type="PROSITE-ProRule" id="PRU00335"/>
    </source>
</evidence>
<dbReference type="InterPro" id="IPR036271">
    <property type="entry name" value="Tet_transcr_reg_TetR-rel_C_sf"/>
</dbReference>